<name>A0A8J5EUN3_ZINOF</name>
<evidence type="ECO:0000256" key="3">
    <source>
        <dbReference type="ARBA" id="ARBA00022737"/>
    </source>
</evidence>
<gene>
    <name evidence="10" type="ORF">ZIOFF_067394</name>
</gene>
<feature type="repeat" description="WD" evidence="7">
    <location>
        <begin position="499"/>
        <end position="533"/>
    </location>
</feature>
<feature type="compositionally biased region" description="Basic and acidic residues" evidence="8">
    <location>
        <begin position="222"/>
        <end position="247"/>
    </location>
</feature>
<dbReference type="InterPro" id="IPR001680">
    <property type="entry name" value="WD40_rpt"/>
</dbReference>
<organism evidence="10 11">
    <name type="scientific">Zingiber officinale</name>
    <name type="common">Ginger</name>
    <name type="synonym">Amomum zingiber</name>
    <dbReference type="NCBI Taxonomy" id="94328"/>
    <lineage>
        <taxon>Eukaryota</taxon>
        <taxon>Viridiplantae</taxon>
        <taxon>Streptophyta</taxon>
        <taxon>Embryophyta</taxon>
        <taxon>Tracheophyta</taxon>
        <taxon>Spermatophyta</taxon>
        <taxon>Magnoliopsida</taxon>
        <taxon>Liliopsida</taxon>
        <taxon>Zingiberales</taxon>
        <taxon>Zingiberaceae</taxon>
        <taxon>Zingiber</taxon>
    </lineage>
</organism>
<feature type="repeat" description="WD" evidence="7">
    <location>
        <begin position="442"/>
        <end position="483"/>
    </location>
</feature>
<proteinExistence type="predicted"/>
<evidence type="ECO:0000259" key="9">
    <source>
        <dbReference type="Pfam" id="PF04494"/>
    </source>
</evidence>
<dbReference type="Pfam" id="PF04494">
    <property type="entry name" value="TFIID_NTD2"/>
    <property type="match status" value="1"/>
</dbReference>
<evidence type="ECO:0000256" key="5">
    <source>
        <dbReference type="ARBA" id="ARBA00023163"/>
    </source>
</evidence>
<feature type="repeat" description="WD" evidence="7">
    <location>
        <begin position="534"/>
        <end position="575"/>
    </location>
</feature>
<evidence type="ECO:0000313" key="11">
    <source>
        <dbReference type="Proteomes" id="UP000734854"/>
    </source>
</evidence>
<dbReference type="AlphaFoldDB" id="A0A8J5EUN3"/>
<accession>A0A8J5EUN3</accession>
<dbReference type="SUPFAM" id="SSF50978">
    <property type="entry name" value="WD40 repeat-like"/>
    <property type="match status" value="1"/>
</dbReference>
<dbReference type="CDD" id="cd08044">
    <property type="entry name" value="TAF5_NTD2"/>
    <property type="match status" value="1"/>
</dbReference>
<dbReference type="InterPro" id="IPR036322">
    <property type="entry name" value="WD40_repeat_dom_sf"/>
</dbReference>
<dbReference type="InterPro" id="IPR037264">
    <property type="entry name" value="TFIID_NTD2_sf"/>
</dbReference>
<keyword evidence="4" id="KW-0805">Transcription regulation</keyword>
<dbReference type="PROSITE" id="PS50082">
    <property type="entry name" value="WD_REPEATS_2"/>
    <property type="match status" value="6"/>
</dbReference>
<dbReference type="SUPFAM" id="SSF160897">
    <property type="entry name" value="Taf5 N-terminal domain-like"/>
    <property type="match status" value="1"/>
</dbReference>
<feature type="repeat" description="WD" evidence="7">
    <location>
        <begin position="330"/>
        <end position="371"/>
    </location>
</feature>
<dbReference type="GO" id="GO:0006367">
    <property type="term" value="P:transcription initiation at RNA polymerase II promoter"/>
    <property type="evidence" value="ECO:0007669"/>
    <property type="project" value="TreeGrafter"/>
</dbReference>
<keyword evidence="6" id="KW-0539">Nucleus</keyword>
<keyword evidence="3" id="KW-0677">Repeat</keyword>
<evidence type="ECO:0000256" key="6">
    <source>
        <dbReference type="ARBA" id="ARBA00023242"/>
    </source>
</evidence>
<sequence>MEDEEIKKTVVAYLSKKGYTKADLVLQEEQNNVSASPSSDLCVSRVENDPKRYNDGYSKLRSLAYNSLDLYKHELLSVLYPVYIHCFMDLVAGGLVHEARIFFFAFREDHESRHLRDLQKLERILSTLNSEEMELARSFRLNKLKIKLCEYSYDLLLQYLQKTHSLTILGIINEHIDFEVYPGQPTTVADNADFATAEGRNNKFGKQMNQNIRWGALEETEEQHPEKALSDSEKAENGNKDVNTEKGKKRTFDGIQQGVAVRRIKKDKLVSATGANARSETSAVSAAPRMKPELTLPATPAEVERVVLEDLRNRVQLNSLALPSINFYTILNAHDRLNCLSVSEGGSLIAGGFSDSSVKVWDMSEDVQIKKSFNLLGANESVKNENIPGTEDCKRSYTLLHGHSGPVYSVAFSHSGDFLLSASSDSTIRLWNTKLNANLVCYKGHNFPVWDAQFNPVGDYFASCSHDRTARIWSMERTHPVRVLAGHLSDVDGSKLVPVQCVQWHANCNYIATGSSDKTIRLWDVHNGDSVRIFIGHRSMILSLAMSPDGRYMASGDEDGTIMMWDISSGCCVSPLVGHNSCVWSLAFSCEGTLLASGSADSTVKLWDVTASTKAPRTENKSSCSHRLRLLKALPTKSTPVYTLQFSRRNLLFAAGAPSRCS</sequence>
<dbReference type="PROSITE" id="PS00678">
    <property type="entry name" value="WD_REPEATS_1"/>
    <property type="match status" value="4"/>
</dbReference>
<dbReference type="Pfam" id="PF00400">
    <property type="entry name" value="WD40"/>
    <property type="match status" value="6"/>
</dbReference>
<dbReference type="PRINTS" id="PR00320">
    <property type="entry name" value="GPROTEINBRPT"/>
</dbReference>
<keyword evidence="5" id="KW-0804">Transcription</keyword>
<comment type="subcellular location">
    <subcellularLocation>
        <location evidence="1">Nucleus</location>
    </subcellularLocation>
</comment>
<dbReference type="PANTHER" id="PTHR19879">
    <property type="entry name" value="TRANSCRIPTION INITIATION FACTOR TFIID"/>
    <property type="match status" value="1"/>
</dbReference>
<protein>
    <recommendedName>
        <fullName evidence="9">TFIID subunit TAF5 NTD2 domain-containing protein</fullName>
    </recommendedName>
</protein>
<dbReference type="InterPro" id="IPR020472">
    <property type="entry name" value="WD40_PAC1"/>
</dbReference>
<dbReference type="PANTHER" id="PTHR19879:SF1">
    <property type="entry name" value="CANNONBALL-RELATED"/>
    <property type="match status" value="1"/>
</dbReference>
<dbReference type="Gene3D" id="2.130.10.10">
    <property type="entry name" value="YVTN repeat-like/Quinoprotein amine dehydrogenase"/>
    <property type="match status" value="2"/>
</dbReference>
<dbReference type="CDD" id="cd00200">
    <property type="entry name" value="WD40"/>
    <property type="match status" value="1"/>
</dbReference>
<dbReference type="InterPro" id="IPR019775">
    <property type="entry name" value="WD40_repeat_CS"/>
</dbReference>
<evidence type="ECO:0000256" key="7">
    <source>
        <dbReference type="PROSITE-ProRule" id="PRU00221"/>
    </source>
</evidence>
<reference evidence="10 11" key="1">
    <citation type="submission" date="2020-08" db="EMBL/GenBank/DDBJ databases">
        <title>Plant Genome Project.</title>
        <authorList>
            <person name="Zhang R.-G."/>
        </authorList>
    </citation>
    <scope>NUCLEOTIDE SEQUENCE [LARGE SCALE GENOMIC DNA]</scope>
    <source>
        <tissue evidence="10">Rhizome</tissue>
    </source>
</reference>
<keyword evidence="11" id="KW-1185">Reference proteome</keyword>
<dbReference type="PROSITE" id="PS50294">
    <property type="entry name" value="WD_REPEATS_REGION"/>
    <property type="match status" value="5"/>
</dbReference>
<dbReference type="Gene3D" id="1.25.40.500">
    <property type="entry name" value="TFIID subunit TAF5, NTD2 domain"/>
    <property type="match status" value="1"/>
</dbReference>
<dbReference type="EMBL" id="JACMSC010000019">
    <property type="protein sequence ID" value="KAG6473478.1"/>
    <property type="molecule type" value="Genomic_DNA"/>
</dbReference>
<feature type="region of interest" description="Disordered" evidence="8">
    <location>
        <begin position="219"/>
        <end position="247"/>
    </location>
</feature>
<dbReference type="InterPro" id="IPR015943">
    <property type="entry name" value="WD40/YVTN_repeat-like_dom_sf"/>
</dbReference>
<dbReference type="Proteomes" id="UP000734854">
    <property type="component" value="Unassembled WGS sequence"/>
</dbReference>
<comment type="caution">
    <text evidence="10">The sequence shown here is derived from an EMBL/GenBank/DDBJ whole genome shotgun (WGS) entry which is preliminary data.</text>
</comment>
<evidence type="ECO:0000256" key="2">
    <source>
        <dbReference type="ARBA" id="ARBA00022574"/>
    </source>
</evidence>
<feature type="domain" description="TFIID subunit TAF5 NTD2" evidence="9">
    <location>
        <begin position="47"/>
        <end position="176"/>
    </location>
</feature>
<feature type="repeat" description="WD" evidence="7">
    <location>
        <begin position="576"/>
        <end position="617"/>
    </location>
</feature>
<dbReference type="GO" id="GO:0005669">
    <property type="term" value="C:transcription factor TFIID complex"/>
    <property type="evidence" value="ECO:0007669"/>
    <property type="project" value="TreeGrafter"/>
</dbReference>
<evidence type="ECO:0000256" key="1">
    <source>
        <dbReference type="ARBA" id="ARBA00004123"/>
    </source>
</evidence>
<dbReference type="InterPro" id="IPR007582">
    <property type="entry name" value="TFIID_NTD2"/>
</dbReference>
<feature type="repeat" description="WD" evidence="7">
    <location>
        <begin position="400"/>
        <end position="432"/>
    </location>
</feature>
<evidence type="ECO:0000256" key="8">
    <source>
        <dbReference type="SAM" id="MobiDB-lite"/>
    </source>
</evidence>
<keyword evidence="2 7" id="KW-0853">WD repeat</keyword>
<dbReference type="SMART" id="SM00320">
    <property type="entry name" value="WD40"/>
    <property type="match status" value="6"/>
</dbReference>
<dbReference type="GO" id="GO:0016251">
    <property type="term" value="F:RNA polymerase II general transcription initiation factor activity"/>
    <property type="evidence" value="ECO:0007669"/>
    <property type="project" value="TreeGrafter"/>
</dbReference>
<evidence type="ECO:0000256" key="4">
    <source>
        <dbReference type="ARBA" id="ARBA00023015"/>
    </source>
</evidence>
<evidence type="ECO:0000313" key="10">
    <source>
        <dbReference type="EMBL" id="KAG6473478.1"/>
    </source>
</evidence>